<dbReference type="EMBL" id="CAHP01000060">
    <property type="protein sequence ID" value="CCG43252.1"/>
    <property type="molecule type" value="Genomic_DNA"/>
</dbReference>
<proteinExistence type="predicted"/>
<dbReference type="Pfam" id="PF21716">
    <property type="entry name" value="dnstrm_HI1420"/>
    <property type="match status" value="1"/>
</dbReference>
<dbReference type="AlphaFoldDB" id="H8FY14"/>
<keyword evidence="2" id="KW-1185">Reference proteome</keyword>
<protein>
    <submittedName>
        <fullName evidence="1">Predicted transcriptional regulator</fullName>
    </submittedName>
</protein>
<evidence type="ECO:0000313" key="2">
    <source>
        <dbReference type="Proteomes" id="UP000004169"/>
    </source>
</evidence>
<gene>
    <name evidence="1" type="ORF">PHAMO_80043</name>
</gene>
<sequence length="109" mass="11436">MRRRQGEPSARHSQGERNGCGIGEIIMALNTFPFDAAEYLTDPEDQTDLLNEALASGDANVVANALSIVARARNMALSGDGESAPLLATTLGLMRALGVTLKAQIKPAA</sequence>
<organism evidence="1 2">
    <name type="scientific">Magnetospirillum molischianum DSM 120</name>
    <dbReference type="NCBI Taxonomy" id="1150626"/>
    <lineage>
        <taxon>Bacteria</taxon>
        <taxon>Pseudomonadati</taxon>
        <taxon>Pseudomonadota</taxon>
        <taxon>Alphaproteobacteria</taxon>
        <taxon>Rhodospirillales</taxon>
        <taxon>Rhodospirillaceae</taxon>
        <taxon>Magnetospirillum</taxon>
    </lineage>
</organism>
<dbReference type="Proteomes" id="UP000004169">
    <property type="component" value="Unassembled WGS sequence"/>
</dbReference>
<name>H8FY14_MAGML</name>
<dbReference type="InterPro" id="IPR014057">
    <property type="entry name" value="HI1420"/>
</dbReference>
<accession>H8FY14</accession>
<reference evidence="1 2" key="1">
    <citation type="journal article" date="2012" name="J. Bacteriol.">
        <title>Draft Genome Sequence of the Purple Photosynthetic Bacterium Phaeospirillum molischianum DSM120, a Particularly Versatile Bacterium.</title>
        <authorList>
            <person name="Duquesne K."/>
            <person name="Prima V."/>
            <person name="Ji B."/>
            <person name="Rouy Z."/>
            <person name="Medigue C."/>
            <person name="Talla E."/>
            <person name="Sturgis J.N."/>
        </authorList>
    </citation>
    <scope>NUCLEOTIDE SEQUENCE [LARGE SCALE GENOMIC DNA]</scope>
    <source>
        <strain evidence="2">DSM120</strain>
    </source>
</reference>
<comment type="caution">
    <text evidence="1">The sequence shown here is derived from an EMBL/GenBank/DDBJ whole genome shotgun (WGS) entry which is preliminary data.</text>
</comment>
<dbReference type="STRING" id="1150626.PHAMO_80043"/>
<evidence type="ECO:0000313" key="1">
    <source>
        <dbReference type="EMBL" id="CCG43252.1"/>
    </source>
</evidence>